<dbReference type="RefSeq" id="XP_029657521.1">
    <property type="nucleotide sequence ID" value="XM_029801661.1"/>
</dbReference>
<evidence type="ECO:0000256" key="3">
    <source>
        <dbReference type="ARBA" id="ARBA00024214"/>
    </source>
</evidence>
<dbReference type="PANTHER" id="PTHR13049:SF2">
    <property type="entry name" value="COILED-COIL DOMAIN-CONTAINING PROTEIN 25"/>
    <property type="match status" value="1"/>
</dbReference>
<sequence>MAKCVFFELMIRRISAVLRQFYCDYCDVYLTHDSTIEFLEDIPLPLVQDCSQLAKVNSIRGSKLTSTSVVYTKWSNLLKTSKMEAGEVAYHDPSMLCHIDVSRDNQTIRRLYKSRKSVKMTEMIKWSEEKNEERHKLARAAELRRREEEKVKIREARLRSDIELLGSCFISIDRTSP</sequence>
<keyword evidence="5" id="KW-1185">Reference proteome</keyword>
<dbReference type="KEGG" id="osn:115231691"/>
<reference evidence="6" key="1">
    <citation type="submission" date="2025-08" db="UniProtKB">
        <authorList>
            <consortium name="RefSeq"/>
        </authorList>
    </citation>
    <scope>IDENTIFICATION</scope>
</reference>
<name>A0A6P7U984_9MOLL</name>
<evidence type="ECO:0000256" key="1">
    <source>
        <dbReference type="ARBA" id="ARBA00008998"/>
    </source>
</evidence>
<dbReference type="GO" id="GO:0008270">
    <property type="term" value="F:zinc ion binding"/>
    <property type="evidence" value="ECO:0007669"/>
    <property type="project" value="UniProtKB-KW"/>
</dbReference>
<gene>
    <name evidence="6" type="primary">LOC115231691</name>
</gene>
<proteinExistence type="inferred from homology"/>
<comment type="similarity">
    <text evidence="1">Belongs to the CCDC25 family.</text>
</comment>
<protein>
    <recommendedName>
        <fullName evidence="2">Coiled-coil domain-containing protein 25</fullName>
    </recommendedName>
</protein>
<dbReference type="InterPro" id="IPR039730">
    <property type="entry name" value="Jlp2/Ccd25"/>
</dbReference>
<feature type="domain" description="NFACT RNA-binding" evidence="4">
    <location>
        <begin position="28"/>
        <end position="92"/>
    </location>
</feature>
<dbReference type="AlphaFoldDB" id="A0A6P7U984"/>
<evidence type="ECO:0000256" key="2">
    <source>
        <dbReference type="ARBA" id="ARBA00016700"/>
    </source>
</evidence>
<dbReference type="Proteomes" id="UP000515154">
    <property type="component" value="Unplaced"/>
</dbReference>
<dbReference type="PANTHER" id="PTHR13049">
    <property type="entry name" value="DUF814-RELATED"/>
    <property type="match status" value="1"/>
</dbReference>
<accession>A0A6P7U984</accession>
<organism evidence="5 6">
    <name type="scientific">Octopus sinensis</name>
    <name type="common">East Asian common octopus</name>
    <dbReference type="NCBI Taxonomy" id="2607531"/>
    <lineage>
        <taxon>Eukaryota</taxon>
        <taxon>Metazoa</taxon>
        <taxon>Spiralia</taxon>
        <taxon>Lophotrochozoa</taxon>
        <taxon>Mollusca</taxon>
        <taxon>Cephalopoda</taxon>
        <taxon>Coleoidea</taxon>
        <taxon>Octopodiformes</taxon>
        <taxon>Octopoda</taxon>
        <taxon>Incirrata</taxon>
        <taxon>Octopodidae</taxon>
        <taxon>Octopus</taxon>
    </lineage>
</organism>
<evidence type="ECO:0000313" key="5">
    <source>
        <dbReference type="Proteomes" id="UP000515154"/>
    </source>
</evidence>
<evidence type="ECO:0000313" key="6">
    <source>
        <dbReference type="RefSeq" id="XP_029657521.1"/>
    </source>
</evidence>
<comment type="subunit">
    <text evidence="3">Interacts (via cytoplasmic region) with ILK.</text>
</comment>
<evidence type="ECO:0000259" key="4">
    <source>
        <dbReference type="Pfam" id="PF05670"/>
    </source>
</evidence>
<dbReference type="Pfam" id="PF05670">
    <property type="entry name" value="NFACT-R_1"/>
    <property type="match status" value="1"/>
</dbReference>
<dbReference type="InterPro" id="IPR008532">
    <property type="entry name" value="NFACT_RNA-bd"/>
</dbReference>